<protein>
    <submittedName>
        <fullName evidence="2">Uncharacterized protein</fullName>
    </submittedName>
</protein>
<organism evidence="2 3">
    <name type="scientific">Cytospora schulzeri</name>
    <dbReference type="NCBI Taxonomy" id="448051"/>
    <lineage>
        <taxon>Eukaryota</taxon>
        <taxon>Fungi</taxon>
        <taxon>Dikarya</taxon>
        <taxon>Ascomycota</taxon>
        <taxon>Pezizomycotina</taxon>
        <taxon>Sordariomycetes</taxon>
        <taxon>Sordariomycetidae</taxon>
        <taxon>Diaporthales</taxon>
        <taxon>Cytosporaceae</taxon>
        <taxon>Cytospora</taxon>
    </lineage>
</organism>
<evidence type="ECO:0000313" key="2">
    <source>
        <dbReference type="EMBL" id="ROV94585.1"/>
    </source>
</evidence>
<feature type="compositionally biased region" description="Low complexity" evidence="1">
    <location>
        <begin position="112"/>
        <end position="147"/>
    </location>
</feature>
<gene>
    <name evidence="2" type="ORF">VMCG_08202</name>
</gene>
<accession>A0A423VUA6</accession>
<comment type="caution">
    <text evidence="2">The sequence shown here is derived from an EMBL/GenBank/DDBJ whole genome shotgun (WGS) entry which is preliminary data.</text>
</comment>
<keyword evidence="3" id="KW-1185">Reference proteome</keyword>
<dbReference type="EMBL" id="LKEA01000040">
    <property type="protein sequence ID" value="ROV94585.1"/>
    <property type="molecule type" value="Genomic_DNA"/>
</dbReference>
<dbReference type="Proteomes" id="UP000283895">
    <property type="component" value="Unassembled WGS sequence"/>
</dbReference>
<evidence type="ECO:0000313" key="3">
    <source>
        <dbReference type="Proteomes" id="UP000283895"/>
    </source>
</evidence>
<sequence>MSLLFAHINTGPSYPSQKPPTELKDGTDLTRILGTGGHKLKSGTDGPNGNSSGEGRDSDGTPDAGGVQDASGRQASRGSASSRLRENTGLEVDQNADTTTRGNLIKTEDVSDVSSCSSGPPSKESSQSKNPVDKALPARSPSAAAAATGIAHEPLEATQALAGKEQNDGSLAQEPSTDQAVSGSRKIPVATPIENSRKRSFDGGDLQQDAGMSKRRRSSHGEQVCEKEESVADSQPSEVHQPEVAKQSGSESNGSGLPANKSRNGVSGVHGNMPSKAGPQSQTAGPSHAPSTARRVSRRQTHEASDPPVVSELEGYARLIMATPHRRSPRPPSTFSKRSTDTQRLPETPSVQYSGYRVALGLPLAGLRGRLQVSGANGETFRRSFRGYIAKLPEVLNHRQAKHHQDCLLQDEGDGTFSVVATQKRSAERNVPLVVSRKVPEIAPQSSTSASTLPGVAATVAPAAQRQQLQANASGVSSSKPAVSGPPSELADVAAISCLFKSFSPDSYSPKLTLANIASGGSVSSSSPITAGPNPSTTTIPTQCFHTYYIPDAKLYCSNHNGSNKPSTQAVASLFFNYASPELGIDWEFIVSTHVAAVTQQTVNLEPWEKAPGRIQSTTSESLDNIAFSRSYLRASAAQAPAMGARVCEEASFFARALRPGTTWTFDRNEGVKRLVAVALGKLHVQIDGEPIFLLATHGLFKVKPGVGCVVANETNLTVVIHVTSLMMDV</sequence>
<dbReference type="STRING" id="356882.A0A423VUA6"/>
<name>A0A423VUA6_9PEZI</name>
<evidence type="ECO:0000256" key="1">
    <source>
        <dbReference type="SAM" id="MobiDB-lite"/>
    </source>
</evidence>
<dbReference type="OrthoDB" id="3545073at2759"/>
<feature type="compositionally biased region" description="Basic and acidic residues" evidence="1">
    <location>
        <begin position="219"/>
        <end position="230"/>
    </location>
</feature>
<proteinExistence type="predicted"/>
<feature type="compositionally biased region" description="Polar residues" evidence="1">
    <location>
        <begin position="247"/>
        <end position="265"/>
    </location>
</feature>
<dbReference type="AlphaFoldDB" id="A0A423VUA6"/>
<feature type="compositionally biased region" description="Low complexity" evidence="1">
    <location>
        <begin position="70"/>
        <end position="82"/>
    </location>
</feature>
<feature type="region of interest" description="Disordered" evidence="1">
    <location>
        <begin position="1"/>
        <end position="350"/>
    </location>
</feature>
<reference evidence="2 3" key="1">
    <citation type="submission" date="2015-09" db="EMBL/GenBank/DDBJ databases">
        <title>Host preference determinants of Valsa canker pathogens revealed by comparative genomics.</title>
        <authorList>
            <person name="Yin Z."/>
            <person name="Huang L."/>
        </authorList>
    </citation>
    <scope>NUCLEOTIDE SEQUENCE [LARGE SCALE GENOMIC DNA]</scope>
    <source>
        <strain evidence="2 3">03-1</strain>
    </source>
</reference>
<feature type="compositionally biased region" description="Polar residues" evidence="1">
    <location>
        <begin position="168"/>
        <end position="182"/>
    </location>
</feature>